<feature type="compositionally biased region" description="Low complexity" evidence="1">
    <location>
        <begin position="83"/>
        <end position="95"/>
    </location>
</feature>
<evidence type="ECO:0000256" key="1">
    <source>
        <dbReference type="SAM" id="MobiDB-lite"/>
    </source>
</evidence>
<dbReference type="Proteomes" id="UP000053611">
    <property type="component" value="Unassembled WGS sequence"/>
</dbReference>
<feature type="compositionally biased region" description="Pro residues" evidence="1">
    <location>
        <begin position="169"/>
        <end position="194"/>
    </location>
</feature>
<feature type="region of interest" description="Disordered" evidence="1">
    <location>
        <begin position="113"/>
        <end position="198"/>
    </location>
</feature>
<feature type="compositionally biased region" description="Low complexity" evidence="1">
    <location>
        <begin position="19"/>
        <end position="37"/>
    </location>
</feature>
<dbReference type="STRING" id="879819.A0A0J0XR48"/>
<gene>
    <name evidence="2" type="ORF">CC85DRAFT_284471</name>
</gene>
<keyword evidence="3" id="KW-1185">Reference proteome</keyword>
<organism evidence="2 3">
    <name type="scientific">Cutaneotrichosporon oleaginosum</name>
    <dbReference type="NCBI Taxonomy" id="879819"/>
    <lineage>
        <taxon>Eukaryota</taxon>
        <taxon>Fungi</taxon>
        <taxon>Dikarya</taxon>
        <taxon>Basidiomycota</taxon>
        <taxon>Agaricomycotina</taxon>
        <taxon>Tremellomycetes</taxon>
        <taxon>Trichosporonales</taxon>
        <taxon>Trichosporonaceae</taxon>
        <taxon>Cutaneotrichosporon</taxon>
    </lineage>
</organism>
<protein>
    <submittedName>
        <fullName evidence="2">Uncharacterized protein</fullName>
    </submittedName>
</protein>
<dbReference type="GeneID" id="28983359"/>
<feature type="compositionally biased region" description="Pro residues" evidence="1">
    <location>
        <begin position="119"/>
        <end position="144"/>
    </location>
</feature>
<dbReference type="EMBL" id="KQ087194">
    <property type="protein sequence ID" value="KLT43547.1"/>
    <property type="molecule type" value="Genomic_DNA"/>
</dbReference>
<accession>A0A0J0XR48</accession>
<evidence type="ECO:0000313" key="3">
    <source>
        <dbReference type="Proteomes" id="UP000053611"/>
    </source>
</evidence>
<proteinExistence type="predicted"/>
<reference evidence="2 3" key="1">
    <citation type="submission" date="2015-03" db="EMBL/GenBank/DDBJ databases">
        <title>Genomics and transcriptomics of the oil-accumulating basidiomycete yeast T. oleaginosus allow insights into substrate utilization and the diverse evolutionary trajectories of mating systems in fungi.</title>
        <authorList>
            <consortium name="DOE Joint Genome Institute"/>
            <person name="Kourist R."/>
            <person name="Kracht O."/>
            <person name="Bracharz F."/>
            <person name="Lipzen A."/>
            <person name="Nolan M."/>
            <person name="Ohm R."/>
            <person name="Grigoriev I."/>
            <person name="Sun S."/>
            <person name="Heitman J."/>
            <person name="Bruck T."/>
            <person name="Nowrousian M."/>
        </authorList>
    </citation>
    <scope>NUCLEOTIDE SEQUENCE [LARGE SCALE GENOMIC DNA]</scope>
    <source>
        <strain evidence="2 3">IBC0246</strain>
    </source>
</reference>
<sequence length="217" mass="22458">MSPEFGSIPSPPGSPLHASLPLGSPLDSPLRLPLRARNLSAPSGEIDDFGSGVGGESTPKPRRESPSRRLSFTSDVEWLGNGSPSSSPSKSSNRVVVVSPPPLLELEGVPAQPAISLPPVVPPSAPIASPPTAVPAPSAPPPPRSDNSNNAEFPSGSLRKRRVPAPLLNIPPPPSAFPTPPPVPVSGDIPPPLPSSFSRGYRSRIVRGAVPWRDGKI</sequence>
<evidence type="ECO:0000313" key="2">
    <source>
        <dbReference type="EMBL" id="KLT43547.1"/>
    </source>
</evidence>
<name>A0A0J0XR48_9TREE</name>
<feature type="non-terminal residue" evidence="2">
    <location>
        <position position="217"/>
    </location>
</feature>
<feature type="region of interest" description="Disordered" evidence="1">
    <location>
        <begin position="1"/>
        <end position="95"/>
    </location>
</feature>
<dbReference type="AlphaFoldDB" id="A0A0J0XR48"/>